<sequence>MKKIFVFDIDDTMYDQQHAFGRALNNLVINEKQLNIPALYQLMKEYGDEAFSEGFDKKKLKAMQIFRIQRALQDYNIQITEEQAIQFQLDFEDYQNEIQLFPKMEELLDLLVNEQQIIGIITNGTIKKQSKKITMLNLDKWFPQNRMFISEKVGISKPEKFIFEQFEKKLDFPINKQHFYYIGDNYQNDIVGPKSVGWHTIWVNYRGYREEKESLSDYIVHSPDELLSVVQRLVYK</sequence>
<protein>
    <recommendedName>
        <fullName evidence="7">HAD family hydrolase</fullName>
    </recommendedName>
</protein>
<dbReference type="EMBL" id="CP147251">
    <property type="protein sequence ID" value="WYJ77487.1"/>
    <property type="molecule type" value="Genomic_DNA"/>
</dbReference>
<dbReference type="Pfam" id="PF13419">
    <property type="entry name" value="HAD_2"/>
    <property type="match status" value="1"/>
</dbReference>
<keyword evidence="3" id="KW-0378">Hydrolase</keyword>
<organism evidence="5 6">
    <name type="scientific">Candidatus Enterococcus lowellii</name>
    <dbReference type="NCBI Taxonomy" id="2230877"/>
    <lineage>
        <taxon>Bacteria</taxon>
        <taxon>Bacillati</taxon>
        <taxon>Bacillota</taxon>
        <taxon>Bacilli</taxon>
        <taxon>Lactobacillales</taxon>
        <taxon>Enterococcaceae</taxon>
        <taxon>Enterococcus</taxon>
    </lineage>
</organism>
<dbReference type="SFLD" id="SFLDS00003">
    <property type="entry name" value="Haloacid_Dehalogenase"/>
    <property type="match status" value="1"/>
</dbReference>
<comment type="cofactor">
    <cofactor evidence="1">
        <name>Mg(2+)</name>
        <dbReference type="ChEBI" id="CHEBI:18420"/>
    </cofactor>
</comment>
<dbReference type="Proteomes" id="UP000664701">
    <property type="component" value="Chromosome"/>
</dbReference>
<keyword evidence="4" id="KW-0460">Magnesium</keyword>
<dbReference type="RefSeq" id="WP_207940390.1">
    <property type="nucleotide sequence ID" value="NZ_CP147251.1"/>
</dbReference>
<dbReference type="InterPro" id="IPR006439">
    <property type="entry name" value="HAD-SF_hydro_IA"/>
</dbReference>
<keyword evidence="2" id="KW-0479">Metal-binding</keyword>
<accession>A0ABZ2SPN5</accession>
<evidence type="ECO:0000256" key="2">
    <source>
        <dbReference type="ARBA" id="ARBA00022723"/>
    </source>
</evidence>
<dbReference type="Gene3D" id="1.10.150.520">
    <property type="match status" value="1"/>
</dbReference>
<evidence type="ECO:0000313" key="6">
    <source>
        <dbReference type="Proteomes" id="UP000664701"/>
    </source>
</evidence>
<evidence type="ECO:0000313" key="5">
    <source>
        <dbReference type="EMBL" id="WYJ77487.1"/>
    </source>
</evidence>
<gene>
    <name evidence="5" type="ORF">DOK78_002125</name>
</gene>
<dbReference type="Gene3D" id="3.40.50.1000">
    <property type="entry name" value="HAD superfamily/HAD-like"/>
    <property type="match status" value="1"/>
</dbReference>
<dbReference type="InterPro" id="IPR041492">
    <property type="entry name" value="HAD_2"/>
</dbReference>
<dbReference type="PANTHER" id="PTHR46470">
    <property type="entry name" value="N-ACYLNEURAMINATE-9-PHOSPHATASE"/>
    <property type="match status" value="1"/>
</dbReference>
<evidence type="ECO:0008006" key="7">
    <source>
        <dbReference type="Google" id="ProtNLM"/>
    </source>
</evidence>
<evidence type="ECO:0000256" key="4">
    <source>
        <dbReference type="ARBA" id="ARBA00022842"/>
    </source>
</evidence>
<proteinExistence type="predicted"/>
<evidence type="ECO:0000256" key="1">
    <source>
        <dbReference type="ARBA" id="ARBA00001946"/>
    </source>
</evidence>
<keyword evidence="6" id="KW-1185">Reference proteome</keyword>
<evidence type="ECO:0000256" key="3">
    <source>
        <dbReference type="ARBA" id="ARBA00022801"/>
    </source>
</evidence>
<dbReference type="InterPro" id="IPR051400">
    <property type="entry name" value="HAD-like_hydrolase"/>
</dbReference>
<dbReference type="InterPro" id="IPR023214">
    <property type="entry name" value="HAD_sf"/>
</dbReference>
<name>A0ABZ2SPN5_9ENTE</name>
<dbReference type="NCBIfam" id="TIGR01549">
    <property type="entry name" value="HAD-SF-IA-v1"/>
    <property type="match status" value="1"/>
</dbReference>
<reference evidence="5 6" key="1">
    <citation type="submission" date="2024-03" db="EMBL/GenBank/DDBJ databases">
        <title>The Genome Sequence of Enterococcus sp. DIV2402.</title>
        <authorList>
            <consortium name="The Broad Institute Genomics Platform"/>
            <consortium name="The Broad Institute Microbial Omics Core"/>
            <consortium name="The Broad Institute Genomic Center for Infectious Diseases"/>
            <person name="Earl A."/>
            <person name="Manson A."/>
            <person name="Gilmore M."/>
            <person name="Schwartman J."/>
            <person name="Shea T."/>
            <person name="Abouelleil A."/>
            <person name="Cao P."/>
            <person name="Chapman S."/>
            <person name="Cusick C."/>
            <person name="Young S."/>
            <person name="Neafsey D."/>
            <person name="Nusbaum C."/>
            <person name="Birren B."/>
        </authorList>
    </citation>
    <scope>NUCLEOTIDE SEQUENCE [LARGE SCALE GENOMIC DNA]</scope>
    <source>
        <strain evidence="5 6">DIV2402</strain>
    </source>
</reference>
<dbReference type="PANTHER" id="PTHR46470:SF2">
    <property type="entry name" value="GLYCERALDEHYDE 3-PHOSPHATE PHOSPHATASE"/>
    <property type="match status" value="1"/>
</dbReference>
<dbReference type="SUPFAM" id="SSF56784">
    <property type="entry name" value="HAD-like"/>
    <property type="match status" value="1"/>
</dbReference>
<dbReference type="SFLD" id="SFLDG01129">
    <property type="entry name" value="C1.5:_HAD__Beta-PGM__Phosphata"/>
    <property type="match status" value="1"/>
</dbReference>
<dbReference type="InterPro" id="IPR036412">
    <property type="entry name" value="HAD-like_sf"/>
</dbReference>